<organism evidence="1 2">
    <name type="scientific">Catenibacillus scindens</name>
    <dbReference type="NCBI Taxonomy" id="673271"/>
    <lineage>
        <taxon>Bacteria</taxon>
        <taxon>Bacillati</taxon>
        <taxon>Bacillota</taxon>
        <taxon>Clostridia</taxon>
        <taxon>Lachnospirales</taxon>
        <taxon>Lachnospiraceae</taxon>
        <taxon>Catenibacillus</taxon>
    </lineage>
</organism>
<dbReference type="Gene3D" id="3.90.1140.10">
    <property type="entry name" value="Cyclic phosphodiesterase"/>
    <property type="match status" value="1"/>
</dbReference>
<dbReference type="Proteomes" id="UP000543642">
    <property type="component" value="Unassembled WGS sequence"/>
</dbReference>
<evidence type="ECO:0000313" key="1">
    <source>
        <dbReference type="EMBL" id="MBB5263828.1"/>
    </source>
</evidence>
<protein>
    <recommendedName>
        <fullName evidence="3">DUF1868 domain-containing protein</fullName>
    </recommendedName>
</protein>
<dbReference type="RefSeq" id="WP_183771962.1">
    <property type="nucleotide sequence ID" value="NZ_JACHFW010000002.1"/>
</dbReference>
<dbReference type="SUPFAM" id="SSF55144">
    <property type="entry name" value="LigT-like"/>
    <property type="match status" value="1"/>
</dbReference>
<evidence type="ECO:0000313" key="2">
    <source>
        <dbReference type="Proteomes" id="UP000543642"/>
    </source>
</evidence>
<name>A0A7W8M470_9FIRM</name>
<dbReference type="InterPro" id="IPR009097">
    <property type="entry name" value="Cyclic_Pdiesterase"/>
</dbReference>
<dbReference type="AlphaFoldDB" id="A0A7W8M470"/>
<keyword evidence="2" id="KW-1185">Reference proteome</keyword>
<gene>
    <name evidence="1" type="ORF">HNP82_000926</name>
</gene>
<accession>A0A7W8M470</accession>
<reference evidence="1 2" key="1">
    <citation type="submission" date="2020-08" db="EMBL/GenBank/DDBJ databases">
        <title>Genomic Encyclopedia of Type Strains, Phase IV (KMG-IV): sequencing the most valuable type-strain genomes for metagenomic binning, comparative biology and taxonomic classification.</title>
        <authorList>
            <person name="Goeker M."/>
        </authorList>
    </citation>
    <scope>NUCLEOTIDE SEQUENCE [LARGE SCALE GENOMIC DNA]</scope>
    <source>
        <strain evidence="1 2">DSM 106146</strain>
    </source>
</reference>
<proteinExistence type="predicted"/>
<sequence length="241" mass="27813">MAVIENLEQYRQRTLGFMRDSLPHDGTFETNPRLKYKVDSQGKFLPFYGDTVIYHVDSHVKAQVKALQDILYSQCKDMLAEPIDCSTFHVTLHDLNNGERSPWLAEQMEGNRRAVGELWTKIGKGKGLPIRVRTVSVFNMVNTSVVLGLEPADEESCRRLMELYEQFQKVVFLGYPLTLHITVAYFRPGVYSDGQRQALAQAFSEANRCIDMEFCLTDENLVYQCFSDMNHYGEEQEYQKI</sequence>
<dbReference type="EMBL" id="JACHFW010000002">
    <property type="protein sequence ID" value="MBB5263828.1"/>
    <property type="molecule type" value="Genomic_DNA"/>
</dbReference>
<comment type="caution">
    <text evidence="1">The sequence shown here is derived from an EMBL/GenBank/DDBJ whole genome shotgun (WGS) entry which is preliminary data.</text>
</comment>
<evidence type="ECO:0008006" key="3">
    <source>
        <dbReference type="Google" id="ProtNLM"/>
    </source>
</evidence>